<reference evidence="9" key="1">
    <citation type="journal article" date="2019" name="Int. J. Syst. Evol. Microbiol.">
        <title>The Global Catalogue of Microorganisms (GCM) 10K type strain sequencing project: providing services to taxonomists for standard genome sequencing and annotation.</title>
        <authorList>
            <consortium name="The Broad Institute Genomics Platform"/>
            <consortium name="The Broad Institute Genome Sequencing Center for Infectious Disease"/>
            <person name="Wu L."/>
            <person name="Ma J."/>
        </authorList>
    </citation>
    <scope>NUCLEOTIDE SEQUENCE [LARGE SCALE GENOMIC DNA]</scope>
    <source>
        <strain evidence="9">JCM 19635</strain>
    </source>
</reference>
<dbReference type="InterPro" id="IPR036890">
    <property type="entry name" value="HATPase_C_sf"/>
</dbReference>
<dbReference type="InterPro" id="IPR003594">
    <property type="entry name" value="HATPase_dom"/>
</dbReference>
<proteinExistence type="predicted"/>
<evidence type="ECO:0000313" key="9">
    <source>
        <dbReference type="Proteomes" id="UP001596513"/>
    </source>
</evidence>
<dbReference type="EC" id="2.7.13.3" evidence="2"/>
<dbReference type="NCBIfam" id="TIGR00229">
    <property type="entry name" value="sensory_box"/>
    <property type="match status" value="1"/>
</dbReference>
<dbReference type="RefSeq" id="WP_380206807.1">
    <property type="nucleotide sequence ID" value="NZ_JBHTEK010000005.1"/>
</dbReference>
<dbReference type="PROSITE" id="PS50112">
    <property type="entry name" value="PAS"/>
    <property type="match status" value="1"/>
</dbReference>
<dbReference type="EMBL" id="JBHTEK010000005">
    <property type="protein sequence ID" value="MFC7670978.1"/>
    <property type="molecule type" value="Genomic_DNA"/>
</dbReference>
<evidence type="ECO:0000259" key="6">
    <source>
        <dbReference type="PROSITE" id="PS50109"/>
    </source>
</evidence>
<dbReference type="InterPro" id="IPR013656">
    <property type="entry name" value="PAS_4"/>
</dbReference>
<dbReference type="Pfam" id="PF02518">
    <property type="entry name" value="HATPase_c"/>
    <property type="match status" value="1"/>
</dbReference>
<keyword evidence="9" id="KW-1185">Reference proteome</keyword>
<dbReference type="InterPro" id="IPR004358">
    <property type="entry name" value="Sig_transdc_His_kin-like_C"/>
</dbReference>
<dbReference type="InterPro" id="IPR050482">
    <property type="entry name" value="Sensor_HK_TwoCompSys"/>
</dbReference>
<evidence type="ECO:0000256" key="3">
    <source>
        <dbReference type="ARBA" id="ARBA00022679"/>
    </source>
</evidence>
<keyword evidence="3" id="KW-0808">Transferase</keyword>
<keyword evidence="4" id="KW-0418">Kinase</keyword>
<organism evidence="8 9">
    <name type="scientific">Hymenobacter humi</name>
    <dbReference type="NCBI Taxonomy" id="1411620"/>
    <lineage>
        <taxon>Bacteria</taxon>
        <taxon>Pseudomonadati</taxon>
        <taxon>Bacteroidota</taxon>
        <taxon>Cytophagia</taxon>
        <taxon>Cytophagales</taxon>
        <taxon>Hymenobacteraceae</taxon>
        <taxon>Hymenobacter</taxon>
    </lineage>
</organism>
<dbReference type="SUPFAM" id="SSF55785">
    <property type="entry name" value="PYP-like sensor domain (PAS domain)"/>
    <property type="match status" value="2"/>
</dbReference>
<name>A0ABW2UBQ0_9BACT</name>
<gene>
    <name evidence="8" type="ORF">ACFQT0_28975</name>
</gene>
<evidence type="ECO:0000259" key="7">
    <source>
        <dbReference type="PROSITE" id="PS50112"/>
    </source>
</evidence>
<keyword evidence="5" id="KW-0902">Two-component regulatory system</keyword>
<dbReference type="CDD" id="cd16917">
    <property type="entry name" value="HATPase_UhpB-NarQ-NarX-like"/>
    <property type="match status" value="1"/>
</dbReference>
<accession>A0ABW2UBQ0</accession>
<dbReference type="Gene3D" id="3.30.565.10">
    <property type="entry name" value="Histidine kinase-like ATPase, C-terminal domain"/>
    <property type="match status" value="1"/>
</dbReference>
<protein>
    <recommendedName>
        <fullName evidence="2">histidine kinase</fullName>
        <ecNumber evidence="2">2.7.13.3</ecNumber>
    </recommendedName>
</protein>
<dbReference type="PROSITE" id="PS50109">
    <property type="entry name" value="HIS_KIN"/>
    <property type="match status" value="1"/>
</dbReference>
<feature type="domain" description="Histidine kinase" evidence="6">
    <location>
        <begin position="515"/>
        <end position="603"/>
    </location>
</feature>
<dbReference type="InterPro" id="IPR035965">
    <property type="entry name" value="PAS-like_dom_sf"/>
</dbReference>
<dbReference type="PRINTS" id="PR00344">
    <property type="entry name" value="BCTRLSENSOR"/>
</dbReference>
<evidence type="ECO:0000256" key="5">
    <source>
        <dbReference type="ARBA" id="ARBA00023012"/>
    </source>
</evidence>
<dbReference type="SUPFAM" id="SSF55874">
    <property type="entry name" value="ATPase domain of HSP90 chaperone/DNA topoisomerase II/histidine kinase"/>
    <property type="match status" value="1"/>
</dbReference>
<dbReference type="SMART" id="SM00091">
    <property type="entry name" value="PAS"/>
    <property type="match status" value="1"/>
</dbReference>
<dbReference type="InterPro" id="IPR000014">
    <property type="entry name" value="PAS"/>
</dbReference>
<comment type="caution">
    <text evidence="8">The sequence shown here is derived from an EMBL/GenBank/DDBJ whole genome shotgun (WGS) entry which is preliminary data.</text>
</comment>
<evidence type="ECO:0000313" key="8">
    <source>
        <dbReference type="EMBL" id="MFC7670978.1"/>
    </source>
</evidence>
<dbReference type="Pfam" id="PF08448">
    <property type="entry name" value="PAS_4"/>
    <property type="match status" value="1"/>
</dbReference>
<comment type="catalytic activity">
    <reaction evidence="1">
        <text>ATP + protein L-histidine = ADP + protein N-phospho-L-histidine.</text>
        <dbReference type="EC" id="2.7.13.3"/>
    </reaction>
</comment>
<dbReference type="CDD" id="cd00130">
    <property type="entry name" value="PAS"/>
    <property type="match status" value="1"/>
</dbReference>
<dbReference type="Proteomes" id="UP001596513">
    <property type="component" value="Unassembled WGS sequence"/>
</dbReference>
<sequence length="605" mass="66705">MSADHLFNAPRPTDTGEPALLPQQVLQALPWAVLVLQRSGKFSLVNAQAEHLLGCAAGALVGRPLAEALPDDLPAEVQEALHEAARAPGPVTGEFWLPRPECWIEMTTQPGPTEVLVYWQDITRQVNQRRQLGTELHSSQSLLEATFHRSPLAMHLLRSVRDAEGQITDFEVVMANAAADALAGQAITGRRMLVDWPFAREIGLFDAVVNTTETGAALDLEHFFRAPGIEGWYRWTAVQLGDGVVMAIENITARKQTEHAVQQTKDLLQAMFNATLDSFEVLQCVRDEAGHIVDFEWVLTNDAAHRLLERRDLVGLRLLQEEPTMRSSGVYARFCEVVQQQQPRDFELSYPEPRTETWYHVAAAPFGDGLVVSWHDITARRNATAELMRLQLVQQQQLANAVLHAQEVERRRIAESLQNGLGQLLYAAQLQFGQLPALTDPTALASSHGKALQLLQTAIAQTRTISHELIPTILEDFGLVAAVREICQATSTPQCRLTCVADALPQLPPALALALYRMAQELATNIVKHAQSSTGTLSLFQRQGWLVLQAYDKGQGFDSSQPRNAGSGLKIIQNRVQLLNGQFRLRSSAGRGTLVSVLLPPAPQP</sequence>
<dbReference type="Gene3D" id="3.30.450.20">
    <property type="entry name" value="PAS domain"/>
    <property type="match status" value="3"/>
</dbReference>
<dbReference type="InterPro" id="IPR005467">
    <property type="entry name" value="His_kinase_dom"/>
</dbReference>
<evidence type="ECO:0000256" key="4">
    <source>
        <dbReference type="ARBA" id="ARBA00022777"/>
    </source>
</evidence>
<dbReference type="SMART" id="SM00387">
    <property type="entry name" value="HATPase_c"/>
    <property type="match status" value="1"/>
</dbReference>
<dbReference type="PANTHER" id="PTHR24421">
    <property type="entry name" value="NITRATE/NITRITE SENSOR PROTEIN NARX-RELATED"/>
    <property type="match status" value="1"/>
</dbReference>
<evidence type="ECO:0000256" key="1">
    <source>
        <dbReference type="ARBA" id="ARBA00000085"/>
    </source>
</evidence>
<evidence type="ECO:0000256" key="2">
    <source>
        <dbReference type="ARBA" id="ARBA00012438"/>
    </source>
</evidence>
<feature type="domain" description="PAS" evidence="7">
    <location>
        <begin position="24"/>
        <end position="88"/>
    </location>
</feature>